<accession>A0A381QVH8</accession>
<reference evidence="2" key="1">
    <citation type="submission" date="2018-05" db="EMBL/GenBank/DDBJ databases">
        <authorList>
            <person name="Lanie J.A."/>
            <person name="Ng W.-L."/>
            <person name="Kazmierczak K.M."/>
            <person name="Andrzejewski T.M."/>
            <person name="Davidsen T.M."/>
            <person name="Wayne K.J."/>
            <person name="Tettelin H."/>
            <person name="Glass J.I."/>
            <person name="Rusch D."/>
            <person name="Podicherti R."/>
            <person name="Tsui H.-C.T."/>
            <person name="Winkler M.E."/>
        </authorList>
    </citation>
    <scope>NUCLEOTIDE SEQUENCE</scope>
</reference>
<dbReference type="EMBL" id="UINC01001514">
    <property type="protein sequence ID" value="SUZ82579.1"/>
    <property type="molecule type" value="Genomic_DNA"/>
</dbReference>
<feature type="non-terminal residue" evidence="2">
    <location>
        <position position="1"/>
    </location>
</feature>
<gene>
    <name evidence="2" type="ORF">METZ01_LOCUS35433</name>
</gene>
<evidence type="ECO:0000313" key="2">
    <source>
        <dbReference type="EMBL" id="SUZ82579.1"/>
    </source>
</evidence>
<proteinExistence type="predicted"/>
<organism evidence="2">
    <name type="scientific">marine metagenome</name>
    <dbReference type="NCBI Taxonomy" id="408172"/>
    <lineage>
        <taxon>unclassified sequences</taxon>
        <taxon>metagenomes</taxon>
        <taxon>ecological metagenomes</taxon>
    </lineage>
</organism>
<evidence type="ECO:0000256" key="1">
    <source>
        <dbReference type="SAM" id="MobiDB-lite"/>
    </source>
</evidence>
<dbReference type="AlphaFoldDB" id="A0A381QVH8"/>
<feature type="region of interest" description="Disordered" evidence="1">
    <location>
        <begin position="1"/>
        <end position="42"/>
    </location>
</feature>
<protein>
    <submittedName>
        <fullName evidence="2">Uncharacterized protein</fullName>
    </submittedName>
</protein>
<name>A0A381QVH8_9ZZZZ</name>
<feature type="compositionally biased region" description="Polar residues" evidence="1">
    <location>
        <begin position="1"/>
        <end position="17"/>
    </location>
</feature>
<feature type="compositionally biased region" description="Basic and acidic residues" evidence="1">
    <location>
        <begin position="29"/>
        <end position="42"/>
    </location>
</feature>
<sequence length="42" mass="4608">VSGDISPNSQKDATNSYHRPRAYPVDQLADDRGEGVHPDNVE</sequence>